<dbReference type="SUPFAM" id="SSF53448">
    <property type="entry name" value="Nucleotide-diphospho-sugar transferases"/>
    <property type="match status" value="1"/>
</dbReference>
<dbReference type="GO" id="GO:0004475">
    <property type="term" value="F:mannose-1-phosphate guanylyltransferase (GTP) activity"/>
    <property type="evidence" value="ECO:0007669"/>
    <property type="project" value="UniProtKB-EC"/>
</dbReference>
<dbReference type="CDD" id="cd04181">
    <property type="entry name" value="NTP_transferase"/>
    <property type="match status" value="1"/>
</dbReference>
<dbReference type="Gene3D" id="3.90.550.10">
    <property type="entry name" value="Spore Coat Polysaccharide Biosynthesis Protein SpsA, Chain A"/>
    <property type="match status" value="1"/>
</dbReference>
<proteinExistence type="predicted"/>
<dbReference type="Pfam" id="PF00483">
    <property type="entry name" value="NTP_transferase"/>
    <property type="match status" value="1"/>
</dbReference>
<dbReference type="EMBL" id="CACVAP010000030">
    <property type="protein sequence ID" value="CAA6800183.1"/>
    <property type="molecule type" value="Genomic_DNA"/>
</dbReference>
<dbReference type="InterPro" id="IPR005835">
    <property type="entry name" value="NTP_transferase_dom"/>
</dbReference>
<feature type="domain" description="Glucose-1-phosphate adenylyltransferase/Bifunctional protein GlmU-like C-terminal hexapeptide" evidence="3">
    <location>
        <begin position="298"/>
        <end position="345"/>
    </location>
</feature>
<dbReference type="Gene3D" id="2.160.10.10">
    <property type="entry name" value="Hexapeptide repeat proteins"/>
    <property type="match status" value="1"/>
</dbReference>
<reference evidence="4" key="1">
    <citation type="submission" date="2020-01" db="EMBL/GenBank/DDBJ databases">
        <authorList>
            <person name="Meier V. D."/>
            <person name="Meier V D."/>
        </authorList>
    </citation>
    <scope>NUCLEOTIDE SEQUENCE</scope>
    <source>
        <strain evidence="4">HLG_WM_MAG_06</strain>
    </source>
</reference>
<dbReference type="PANTHER" id="PTHR22572">
    <property type="entry name" value="SUGAR-1-PHOSPHATE GUANYL TRANSFERASE"/>
    <property type="match status" value="1"/>
</dbReference>
<dbReference type="InterPro" id="IPR011004">
    <property type="entry name" value="Trimer_LpxA-like_sf"/>
</dbReference>
<protein>
    <submittedName>
        <fullName evidence="4">Mannose-1-phosphate guanylyltransferase (EC )</fullName>
        <ecNumber evidence="4">2.7.7.13</ecNumber>
    </submittedName>
</protein>
<evidence type="ECO:0000259" key="3">
    <source>
        <dbReference type="Pfam" id="PF24894"/>
    </source>
</evidence>
<dbReference type="SUPFAM" id="SSF51161">
    <property type="entry name" value="Trimeric LpxA-like enzymes"/>
    <property type="match status" value="1"/>
</dbReference>
<name>A0A6S6S217_9BACT</name>
<organism evidence="4">
    <name type="scientific">uncultured Sulfurovum sp</name>
    <dbReference type="NCBI Taxonomy" id="269237"/>
    <lineage>
        <taxon>Bacteria</taxon>
        <taxon>Pseudomonadati</taxon>
        <taxon>Campylobacterota</taxon>
        <taxon>Epsilonproteobacteria</taxon>
        <taxon>Campylobacterales</taxon>
        <taxon>Sulfurovaceae</taxon>
        <taxon>Sulfurovum</taxon>
        <taxon>environmental samples</taxon>
    </lineage>
</organism>
<gene>
    <name evidence="4" type="ORF">HELGO_WM12214</name>
</gene>
<dbReference type="FunFam" id="3.90.550.10:FF:000013">
    <property type="entry name" value="mannose-1-phosphate guanyltransferase beta"/>
    <property type="match status" value="1"/>
</dbReference>
<dbReference type="EC" id="2.7.7.13" evidence="4"/>
<keyword evidence="4" id="KW-0548">Nucleotidyltransferase</keyword>
<dbReference type="InterPro" id="IPR050486">
    <property type="entry name" value="Mannose-1P_guanyltransferase"/>
</dbReference>
<evidence type="ECO:0000313" key="4">
    <source>
        <dbReference type="EMBL" id="CAA6800183.1"/>
    </source>
</evidence>
<feature type="domain" description="Nucleotidyl transferase" evidence="2">
    <location>
        <begin position="2"/>
        <end position="245"/>
    </location>
</feature>
<evidence type="ECO:0000256" key="1">
    <source>
        <dbReference type="ARBA" id="ARBA00022679"/>
    </source>
</evidence>
<dbReference type="AlphaFoldDB" id="A0A6S6S217"/>
<dbReference type="InterPro" id="IPR029044">
    <property type="entry name" value="Nucleotide-diphossugar_trans"/>
</dbReference>
<keyword evidence="1 4" id="KW-0808">Transferase</keyword>
<dbReference type="Pfam" id="PF24894">
    <property type="entry name" value="Hexapep_GlmU"/>
    <property type="match status" value="1"/>
</dbReference>
<dbReference type="InterPro" id="IPR056818">
    <property type="entry name" value="GlmU/GlgC-like_hexapep"/>
</dbReference>
<accession>A0A6S6S217</accession>
<sequence>MKAVILAGGKGTRVRPLTYMLPKPMVPIVERPIMSFLLELLKKHSFDEVIVTVGYMANTIEDHYKGGADYDMQIAYSLEGKLVEGEIVPIGLGSAGGLKKVQDYSKFFDEPFLVICGDALIDLDFTAAMNFHKKNNATATVICKEVPKDEVYKYGVVVTDENNKVLSFQEKPKVEEAKSNIINTGIYIFDPKVFDYIPDDGEFDIGGELLPLLVEKGEPFYATAPKFQWVDVGSTKDFYEANMMLVNEEINGVKPYGKEIQPGIWAGINCDINLDEVELVAPIYFGSSVRLEKGAKIVGPSMIGSGCIIKEDAKVSESVVLGYTKVSKHAQIDKKIIAGKYIINPLGTSIDIEESDMSFLVDDARKEEGVLSEEQKEIMEMIQHISDLETSR</sequence>
<evidence type="ECO:0000259" key="2">
    <source>
        <dbReference type="Pfam" id="PF00483"/>
    </source>
</evidence>